<proteinExistence type="predicted"/>
<dbReference type="EMBL" id="CM046395">
    <property type="protein sequence ID" value="KAI8543996.1"/>
    <property type="molecule type" value="Genomic_DNA"/>
</dbReference>
<evidence type="ECO:0000313" key="2">
    <source>
        <dbReference type="Proteomes" id="UP001062846"/>
    </source>
</evidence>
<protein>
    <submittedName>
        <fullName evidence="1">Uncharacterized protein</fullName>
    </submittedName>
</protein>
<comment type="caution">
    <text evidence="1">The sequence shown here is derived from an EMBL/GenBank/DDBJ whole genome shotgun (WGS) entry which is preliminary data.</text>
</comment>
<accession>A0ACC0MTU3</accession>
<organism evidence="1 2">
    <name type="scientific">Rhododendron molle</name>
    <name type="common">Chinese azalea</name>
    <name type="synonym">Azalea mollis</name>
    <dbReference type="NCBI Taxonomy" id="49168"/>
    <lineage>
        <taxon>Eukaryota</taxon>
        <taxon>Viridiplantae</taxon>
        <taxon>Streptophyta</taxon>
        <taxon>Embryophyta</taxon>
        <taxon>Tracheophyta</taxon>
        <taxon>Spermatophyta</taxon>
        <taxon>Magnoliopsida</taxon>
        <taxon>eudicotyledons</taxon>
        <taxon>Gunneridae</taxon>
        <taxon>Pentapetalae</taxon>
        <taxon>asterids</taxon>
        <taxon>Ericales</taxon>
        <taxon>Ericaceae</taxon>
        <taxon>Ericoideae</taxon>
        <taxon>Rhodoreae</taxon>
        <taxon>Rhododendron</taxon>
    </lineage>
</organism>
<dbReference type="Proteomes" id="UP001062846">
    <property type="component" value="Chromosome 8"/>
</dbReference>
<gene>
    <name evidence="1" type="ORF">RHMOL_Rhmol08G0261000</name>
</gene>
<sequence length="176" mass="18841">MDLGFFVAAAVAPISPLWLRRGDEQYLYVNGSGIKTGDSFRFYYSDSSAAASSCSNVSENLRRLKEGGDNRVVCKNATGGAVASDGNKKEVFGGMIFACSGRGESFFGRSNVDSSPFLDNFPGVPFAGTFCCGEICRGSSSLYSQGAQEQSDARCCMHVYSSCYLVMSYTPPLPEP</sequence>
<keyword evidence="2" id="KW-1185">Reference proteome</keyword>
<name>A0ACC0MTU3_RHOML</name>
<reference evidence="1" key="1">
    <citation type="submission" date="2022-02" db="EMBL/GenBank/DDBJ databases">
        <title>Plant Genome Project.</title>
        <authorList>
            <person name="Zhang R.-G."/>
        </authorList>
    </citation>
    <scope>NUCLEOTIDE SEQUENCE</scope>
    <source>
        <strain evidence="1">AT1</strain>
    </source>
</reference>
<evidence type="ECO:0000313" key="1">
    <source>
        <dbReference type="EMBL" id="KAI8543996.1"/>
    </source>
</evidence>